<protein>
    <submittedName>
        <fullName evidence="2">Uncharacterized protein</fullName>
    </submittedName>
</protein>
<dbReference type="STRING" id="67344.SAMN05216505_108175"/>
<proteinExistence type="predicted"/>
<feature type="region of interest" description="Disordered" evidence="1">
    <location>
        <begin position="1"/>
        <end position="50"/>
    </location>
</feature>
<dbReference type="AlphaFoldDB" id="A0A1G6VAV4"/>
<dbReference type="Proteomes" id="UP000182100">
    <property type="component" value="Unassembled WGS sequence"/>
</dbReference>
<accession>A0A1G6VAV4</accession>
<feature type="compositionally biased region" description="Low complexity" evidence="1">
    <location>
        <begin position="18"/>
        <end position="30"/>
    </location>
</feature>
<gene>
    <name evidence="2" type="ORF">SAMN05216505_108175</name>
</gene>
<keyword evidence="3" id="KW-1185">Reference proteome</keyword>
<dbReference type="EMBL" id="FMZK01000008">
    <property type="protein sequence ID" value="SDD50157.1"/>
    <property type="molecule type" value="Genomic_DNA"/>
</dbReference>
<organism evidence="2 3">
    <name type="scientific">Streptomyces prasinopilosus</name>
    <dbReference type="NCBI Taxonomy" id="67344"/>
    <lineage>
        <taxon>Bacteria</taxon>
        <taxon>Bacillati</taxon>
        <taxon>Actinomycetota</taxon>
        <taxon>Actinomycetes</taxon>
        <taxon>Kitasatosporales</taxon>
        <taxon>Streptomycetaceae</taxon>
        <taxon>Streptomyces</taxon>
    </lineage>
</organism>
<reference evidence="3" key="1">
    <citation type="submission" date="2016-10" db="EMBL/GenBank/DDBJ databases">
        <authorList>
            <person name="Varghese N."/>
            <person name="Submissions S."/>
        </authorList>
    </citation>
    <scope>NUCLEOTIDE SEQUENCE [LARGE SCALE GENOMIC DNA]</scope>
    <source>
        <strain evidence="3">CGMCC 4.3504</strain>
    </source>
</reference>
<evidence type="ECO:0000313" key="2">
    <source>
        <dbReference type="EMBL" id="SDD50157.1"/>
    </source>
</evidence>
<name>A0A1G6VAV4_9ACTN</name>
<evidence type="ECO:0000313" key="3">
    <source>
        <dbReference type="Proteomes" id="UP000182100"/>
    </source>
</evidence>
<evidence type="ECO:0000256" key="1">
    <source>
        <dbReference type="SAM" id="MobiDB-lite"/>
    </source>
</evidence>
<sequence length="50" mass="5133">MPRSLRPLPAKTPDRPGGRVPVPVPVATPAGCGDGAARVASTGRETERAR</sequence>